<name>A0A8J7HX73_9NOST</name>
<accession>A0A8J7HX73</accession>
<protein>
    <submittedName>
        <fullName evidence="1">Uncharacterized protein</fullName>
    </submittedName>
</protein>
<dbReference type="EMBL" id="JAECZC010000055">
    <property type="protein sequence ID" value="MBH8564977.1"/>
    <property type="molecule type" value="Genomic_DNA"/>
</dbReference>
<keyword evidence="2" id="KW-1185">Reference proteome</keyword>
<proteinExistence type="predicted"/>
<reference evidence="1 2" key="1">
    <citation type="journal article" date="2021" name="Int. J. Syst. Evol. Microbiol.">
        <title>Amazonocrinis nigriterrae gen. nov., sp. nov., Atlanticothrix silvestris gen. nov., sp. nov. and Dendronalium phyllosphericum gen. nov., sp. nov., nostocacean cyanobacteria from Brazilian environments.</title>
        <authorList>
            <person name="Alvarenga D.O."/>
            <person name="Andreote A.P.D."/>
            <person name="Branco L.H.Z."/>
            <person name="Delbaje E."/>
            <person name="Cruz R.B."/>
            <person name="Varani A.M."/>
            <person name="Fiore M.F."/>
        </authorList>
    </citation>
    <scope>NUCLEOTIDE SEQUENCE [LARGE SCALE GENOMIC DNA]</scope>
    <source>
        <strain evidence="1 2">CENA67</strain>
    </source>
</reference>
<dbReference type="AlphaFoldDB" id="A0A8J7HX73"/>
<gene>
    <name evidence="1" type="ORF">I8748_22795</name>
</gene>
<sequence length="62" mass="7379">MSIQVDKSFDARKILIEVEQHQPFDSLESEHKNSLLKWLKTANRPLDANYFDEQRSLTRMVM</sequence>
<comment type="caution">
    <text evidence="1">The sequence shown here is derived from an EMBL/GenBank/DDBJ whole genome shotgun (WGS) entry which is preliminary data.</text>
</comment>
<organism evidence="1 2">
    <name type="scientific">Amazonocrinis nigriterrae CENA67</name>
    <dbReference type="NCBI Taxonomy" id="2794033"/>
    <lineage>
        <taxon>Bacteria</taxon>
        <taxon>Bacillati</taxon>
        <taxon>Cyanobacteriota</taxon>
        <taxon>Cyanophyceae</taxon>
        <taxon>Nostocales</taxon>
        <taxon>Nostocaceae</taxon>
        <taxon>Amazonocrinis</taxon>
        <taxon>Amazonocrinis nigriterrae</taxon>
    </lineage>
</organism>
<dbReference type="RefSeq" id="WP_198126791.1">
    <property type="nucleotide sequence ID" value="NZ_JAECZC010000055.1"/>
</dbReference>
<evidence type="ECO:0000313" key="2">
    <source>
        <dbReference type="Proteomes" id="UP000632766"/>
    </source>
</evidence>
<evidence type="ECO:0000313" key="1">
    <source>
        <dbReference type="EMBL" id="MBH8564977.1"/>
    </source>
</evidence>
<dbReference type="Proteomes" id="UP000632766">
    <property type="component" value="Unassembled WGS sequence"/>
</dbReference>